<dbReference type="CDD" id="cd09270">
    <property type="entry name" value="RNase_H2-B"/>
    <property type="match status" value="1"/>
</dbReference>
<accession>A0A8K0SQG1</accession>
<feature type="compositionally biased region" description="Polar residues" evidence="6">
    <location>
        <begin position="16"/>
        <end position="26"/>
    </location>
</feature>
<sequence length="422" mass="46933">MARTRSTKPAPKEASESSAPDSTSKFNLEAQDESPSRVFILPRKASSKSRIVTLPNPGTSQPSRYLVCPETGIYEFTKTVAPKTTPRSWLIEKPQTLADGAPKTAQVTTSAELFIATSIDPVFLLLPAFVESIKDQAADRKRYFLASDDYFDSLPEEFSHFTDILQCDKTRTLLEARMNAICDTVEAGDETMFRLNENKLASLIMRKAQRMGDAGLPPSMEVKFVKKPLEAPISIQQKTTTIAIRNGSAHGESGHPDGADSQATATLVESNTTSVSEATAATAITEATTEDTFVRAIEATPDVVRLQRLRVAFNFICSSYVPAAIVEYFQGRLSKNEMDVDFGPLDEYLGKVAKLRADAIASRPTDMYSRKHGRDEMEDEMREKKRKLEEEKKKKKESRSIRDLKKVDTTGMMKLSAFFKKK</sequence>
<proteinExistence type="predicted"/>
<comment type="function">
    <text evidence="4">Non catalytic subunit of RNase H2, an endonuclease that specifically degrades the RNA of RNA:DNA hybrids. Participates in DNA replication, possibly by mediating the removal of lagging-strand Okazaki fragment RNA primers during DNA replication. Mediates the excision of single ribonucleotides from DNA:RNA duplexes.</text>
</comment>
<dbReference type="InterPro" id="IPR040456">
    <property type="entry name" value="RNase_H2_suB"/>
</dbReference>
<evidence type="ECO:0000256" key="1">
    <source>
        <dbReference type="ARBA" id="ARBA00004123"/>
    </source>
</evidence>
<comment type="subcellular location">
    <subcellularLocation>
        <location evidence="1">Nucleus</location>
    </subcellularLocation>
</comment>
<dbReference type="OrthoDB" id="29098at2759"/>
<dbReference type="AlphaFoldDB" id="A0A8K0SQG1"/>
<dbReference type="GO" id="GO:0006401">
    <property type="term" value="P:RNA catabolic process"/>
    <property type="evidence" value="ECO:0007669"/>
    <property type="project" value="TreeGrafter"/>
</dbReference>
<dbReference type="Proteomes" id="UP000813444">
    <property type="component" value="Unassembled WGS sequence"/>
</dbReference>
<feature type="domain" description="Ribonuclease H2 subunit B wHTH" evidence="7">
    <location>
        <begin position="123"/>
        <end position="325"/>
    </location>
</feature>
<evidence type="ECO:0000256" key="2">
    <source>
        <dbReference type="ARBA" id="ARBA00019062"/>
    </source>
</evidence>
<dbReference type="GO" id="GO:0032299">
    <property type="term" value="C:ribonuclease H2 complex"/>
    <property type="evidence" value="ECO:0007669"/>
    <property type="project" value="InterPro"/>
</dbReference>
<feature type="region of interest" description="Disordered" evidence="6">
    <location>
        <begin position="364"/>
        <end position="403"/>
    </location>
</feature>
<keyword evidence="3" id="KW-0539">Nucleus</keyword>
<evidence type="ECO:0000256" key="5">
    <source>
        <dbReference type="ARBA" id="ARBA00033464"/>
    </source>
</evidence>
<dbReference type="GO" id="GO:0005654">
    <property type="term" value="C:nucleoplasm"/>
    <property type="evidence" value="ECO:0007669"/>
    <property type="project" value="TreeGrafter"/>
</dbReference>
<feature type="compositionally biased region" description="Basic and acidic residues" evidence="6">
    <location>
        <begin position="381"/>
        <end position="403"/>
    </location>
</feature>
<organism evidence="9 10">
    <name type="scientific">Stachybotrys elegans</name>
    <dbReference type="NCBI Taxonomy" id="80388"/>
    <lineage>
        <taxon>Eukaryota</taxon>
        <taxon>Fungi</taxon>
        <taxon>Dikarya</taxon>
        <taxon>Ascomycota</taxon>
        <taxon>Pezizomycotina</taxon>
        <taxon>Sordariomycetes</taxon>
        <taxon>Hypocreomycetidae</taxon>
        <taxon>Hypocreales</taxon>
        <taxon>Stachybotryaceae</taxon>
        <taxon>Stachybotrys</taxon>
    </lineage>
</organism>
<name>A0A8K0SQG1_9HYPO</name>
<evidence type="ECO:0000259" key="8">
    <source>
        <dbReference type="Pfam" id="PF17745"/>
    </source>
</evidence>
<evidence type="ECO:0000256" key="6">
    <source>
        <dbReference type="SAM" id="MobiDB-lite"/>
    </source>
</evidence>
<evidence type="ECO:0000313" key="9">
    <source>
        <dbReference type="EMBL" id="KAH7312335.1"/>
    </source>
</evidence>
<evidence type="ECO:0000256" key="3">
    <source>
        <dbReference type="ARBA" id="ARBA00023242"/>
    </source>
</evidence>
<reference evidence="9" key="1">
    <citation type="journal article" date="2021" name="Nat. Commun.">
        <title>Genetic determinants of endophytism in the Arabidopsis root mycobiome.</title>
        <authorList>
            <person name="Mesny F."/>
            <person name="Miyauchi S."/>
            <person name="Thiergart T."/>
            <person name="Pickel B."/>
            <person name="Atanasova L."/>
            <person name="Karlsson M."/>
            <person name="Huettel B."/>
            <person name="Barry K.W."/>
            <person name="Haridas S."/>
            <person name="Chen C."/>
            <person name="Bauer D."/>
            <person name="Andreopoulos W."/>
            <person name="Pangilinan J."/>
            <person name="LaButti K."/>
            <person name="Riley R."/>
            <person name="Lipzen A."/>
            <person name="Clum A."/>
            <person name="Drula E."/>
            <person name="Henrissat B."/>
            <person name="Kohler A."/>
            <person name="Grigoriev I.V."/>
            <person name="Martin F.M."/>
            <person name="Hacquard S."/>
        </authorList>
    </citation>
    <scope>NUCLEOTIDE SEQUENCE</scope>
    <source>
        <strain evidence="9">MPI-CAGE-CH-0235</strain>
    </source>
</reference>
<evidence type="ECO:0000313" key="10">
    <source>
        <dbReference type="Proteomes" id="UP000813444"/>
    </source>
</evidence>
<feature type="region of interest" description="Disordered" evidence="6">
    <location>
        <begin position="1"/>
        <end position="38"/>
    </location>
</feature>
<dbReference type="Pfam" id="PF09468">
    <property type="entry name" value="RNase_H2-Ydr279"/>
    <property type="match status" value="1"/>
</dbReference>
<evidence type="ECO:0000259" key="7">
    <source>
        <dbReference type="Pfam" id="PF09468"/>
    </source>
</evidence>
<comment type="caution">
    <text evidence="9">The sequence shown here is derived from an EMBL/GenBank/DDBJ whole genome shotgun (WGS) entry which is preliminary data.</text>
</comment>
<dbReference type="EMBL" id="JAGPNK010000010">
    <property type="protein sequence ID" value="KAH7312335.1"/>
    <property type="molecule type" value="Genomic_DNA"/>
</dbReference>
<protein>
    <recommendedName>
        <fullName evidence="2">Ribonuclease H2 subunit B</fullName>
    </recommendedName>
    <alternativeName>
        <fullName evidence="5">Ribonuclease HI subunit B</fullName>
    </alternativeName>
</protein>
<dbReference type="Gene3D" id="2.20.25.530">
    <property type="match status" value="1"/>
</dbReference>
<evidence type="ECO:0000256" key="4">
    <source>
        <dbReference type="ARBA" id="ARBA00024778"/>
    </source>
</evidence>
<feature type="domain" description="Rnh202 triple barrel" evidence="8">
    <location>
        <begin position="40"/>
        <end position="120"/>
    </location>
</feature>
<dbReference type="Pfam" id="PF17745">
    <property type="entry name" value="Ydr279_N"/>
    <property type="match status" value="1"/>
</dbReference>
<dbReference type="PANTHER" id="PTHR13383:SF11">
    <property type="entry name" value="RIBONUCLEASE H2 SUBUNIT B"/>
    <property type="match status" value="1"/>
</dbReference>
<dbReference type="PANTHER" id="PTHR13383">
    <property type="entry name" value="RIBONUCLEASE H2 SUBUNIT B"/>
    <property type="match status" value="1"/>
</dbReference>
<dbReference type="Gene3D" id="1.10.20.120">
    <property type="match status" value="1"/>
</dbReference>
<keyword evidence="10" id="KW-1185">Reference proteome</keyword>
<dbReference type="InterPro" id="IPR041195">
    <property type="entry name" value="Rnh202_N"/>
</dbReference>
<dbReference type="InterPro" id="IPR019024">
    <property type="entry name" value="RNase_H2_suB_wHTH"/>
</dbReference>
<gene>
    <name evidence="9" type="ORF">B0I35DRAFT_480798</name>
</gene>